<gene>
    <name evidence="1" type="ORF">NEF87_000467</name>
</gene>
<accession>A0ABY6HP57</accession>
<sequence length="248" mass="29632">MTKLEIYKIYEHRKKIESKIQLFLQKEINNKYFEQFEIHFIKMRQIDKNAYLFTFGKDIKRTIFNQSYVKKKTPQIEIIDVYVVNTDLDTPYLLLPSEISEKVKKNIENFFLEIFGKSYINFEKIEFFISQFQKILTKYDLVEIKVIPNSPGNTNLTEIGGKGSIRIDHTKFVINIKKYPLKMIGIRYSYNNRYQTVCLYLSGEIKFNSRSMHSQDIFDLISAIIKEFVENQRVLQTSKQKYITDFNL</sequence>
<keyword evidence="2" id="KW-1185">Reference proteome</keyword>
<protein>
    <submittedName>
        <fullName evidence="1">Uncharacterized protein</fullName>
    </submittedName>
</protein>
<proteinExistence type="predicted"/>
<evidence type="ECO:0000313" key="1">
    <source>
        <dbReference type="EMBL" id="UYP44182.1"/>
    </source>
</evidence>
<name>A0ABY6HP57_9ARCH</name>
<dbReference type="Proteomes" id="UP001208689">
    <property type="component" value="Chromosome"/>
</dbReference>
<evidence type="ECO:0000313" key="2">
    <source>
        <dbReference type="Proteomes" id="UP001208689"/>
    </source>
</evidence>
<dbReference type="EMBL" id="CP104013">
    <property type="protein sequence ID" value="UYP44182.1"/>
    <property type="molecule type" value="Genomic_DNA"/>
</dbReference>
<organism evidence="1 2">
    <name type="scientific">Candidatus Lokiarchaeum ossiferum</name>
    <dbReference type="NCBI Taxonomy" id="2951803"/>
    <lineage>
        <taxon>Archaea</taxon>
        <taxon>Promethearchaeati</taxon>
        <taxon>Promethearchaeota</taxon>
        <taxon>Promethearchaeia</taxon>
        <taxon>Promethearchaeales</taxon>
        <taxon>Promethearchaeaceae</taxon>
        <taxon>Candidatus Lokiarchaeum</taxon>
    </lineage>
</organism>
<reference evidence="1" key="1">
    <citation type="submission" date="2022-09" db="EMBL/GenBank/DDBJ databases">
        <title>Actin cytoskeleton and complex cell architecture in an #Asgard archaeon.</title>
        <authorList>
            <person name="Ponce Toledo R.I."/>
            <person name="Schleper C."/>
            <person name="Rodrigues Oliveira T."/>
            <person name="Wollweber F."/>
            <person name="Xu J."/>
            <person name="Rittmann S."/>
            <person name="Klingl A."/>
            <person name="Pilhofer M."/>
        </authorList>
    </citation>
    <scope>NUCLEOTIDE SEQUENCE</scope>
    <source>
        <strain evidence="1">B-35</strain>
    </source>
</reference>